<evidence type="ECO:0000313" key="3">
    <source>
        <dbReference type="Proteomes" id="UP001396334"/>
    </source>
</evidence>
<comment type="caution">
    <text evidence="2">The sequence shown here is derived from an EMBL/GenBank/DDBJ whole genome shotgun (WGS) entry which is preliminary data.</text>
</comment>
<keyword evidence="3" id="KW-1185">Reference proteome</keyword>
<protein>
    <recommendedName>
        <fullName evidence="4">RNase H type-1 domain-containing protein</fullName>
    </recommendedName>
</protein>
<dbReference type="PANTHER" id="PTHR47074">
    <property type="entry name" value="BNAC02G40300D PROTEIN"/>
    <property type="match status" value="1"/>
</dbReference>
<evidence type="ECO:0008006" key="4">
    <source>
        <dbReference type="Google" id="ProtNLM"/>
    </source>
</evidence>
<dbReference type="PANTHER" id="PTHR47074:SF48">
    <property type="entry name" value="POLYNUCLEOTIDYL TRANSFERASE, RIBONUCLEASE H-LIKE SUPERFAMILY PROTEIN"/>
    <property type="match status" value="1"/>
</dbReference>
<evidence type="ECO:0000256" key="1">
    <source>
        <dbReference type="SAM" id="MobiDB-lite"/>
    </source>
</evidence>
<accession>A0ABR2NA60</accession>
<reference evidence="2 3" key="1">
    <citation type="journal article" date="2024" name="G3 (Bethesda)">
        <title>Genome assembly of Hibiscus sabdariffa L. provides insights into metabolisms of medicinal natural products.</title>
        <authorList>
            <person name="Kim T."/>
        </authorList>
    </citation>
    <scope>NUCLEOTIDE SEQUENCE [LARGE SCALE GENOMIC DNA]</scope>
    <source>
        <strain evidence="2">TK-2024</strain>
        <tissue evidence="2">Old leaves</tissue>
    </source>
</reference>
<name>A0ABR2NA60_9ROSI</name>
<dbReference type="Proteomes" id="UP001396334">
    <property type="component" value="Unassembled WGS sequence"/>
</dbReference>
<feature type="region of interest" description="Disordered" evidence="1">
    <location>
        <begin position="203"/>
        <end position="223"/>
    </location>
</feature>
<sequence>MGCGFVGHLVVDCPRQPYDPLIKFQYGDWLRVDMKARHVVPVQQKRRIRFHEEVGSSNSHSGFSSLGDDHEQVLGVDVPSGPTPFAADTPLRSIPVPASVASPLGVATVTSLNAEVGVAISTEATIGVDGLHDVLAVDVSGKVHITDNILFGDERDVFVTRVSHEATAHVVVAPAFGAIEEWLAEDNDFDVQVTTDLPIKISAKRSSGGSDPSKAKRARSITTSSVSKESRVLKAGMSSSNENIMLELSRLGPGRGSDNKRGWHFLNWESVCAPKNSGAPLHALRDYLGAKEAVRLAGFTGSNFGHSSNSVFGWLEYAATTLSKESFILLVTILWNLWNRRNDFVHNGRLQPSWIIFMNSELLLADYKNHNNPSSTSPIAPPSQRQLCWHPPPEGFVKINTDGAFHQSTHEAGIGVIARNSTGEVLGGFAQHSGG</sequence>
<organism evidence="2 3">
    <name type="scientific">Hibiscus sabdariffa</name>
    <name type="common">roselle</name>
    <dbReference type="NCBI Taxonomy" id="183260"/>
    <lineage>
        <taxon>Eukaryota</taxon>
        <taxon>Viridiplantae</taxon>
        <taxon>Streptophyta</taxon>
        <taxon>Embryophyta</taxon>
        <taxon>Tracheophyta</taxon>
        <taxon>Spermatophyta</taxon>
        <taxon>Magnoliopsida</taxon>
        <taxon>eudicotyledons</taxon>
        <taxon>Gunneridae</taxon>
        <taxon>Pentapetalae</taxon>
        <taxon>rosids</taxon>
        <taxon>malvids</taxon>
        <taxon>Malvales</taxon>
        <taxon>Malvaceae</taxon>
        <taxon>Malvoideae</taxon>
        <taxon>Hibiscus</taxon>
    </lineage>
</organism>
<evidence type="ECO:0000313" key="2">
    <source>
        <dbReference type="EMBL" id="KAK8972963.1"/>
    </source>
</evidence>
<gene>
    <name evidence="2" type="ORF">V6N11_031151</name>
</gene>
<proteinExistence type="predicted"/>
<dbReference type="EMBL" id="JBBPBN010000198">
    <property type="protein sequence ID" value="KAK8972963.1"/>
    <property type="molecule type" value="Genomic_DNA"/>
</dbReference>
<dbReference type="InterPro" id="IPR052929">
    <property type="entry name" value="RNase_H-like_EbsB-rel"/>
</dbReference>